<dbReference type="CDD" id="cd02869">
    <property type="entry name" value="PseudoU_synth_RluA_like"/>
    <property type="match status" value="1"/>
</dbReference>
<feature type="domain" description="Pseudouridine synthase RsuA/RluA-like" evidence="3">
    <location>
        <begin position="16"/>
        <end position="163"/>
    </location>
</feature>
<evidence type="ECO:0000313" key="4">
    <source>
        <dbReference type="EMBL" id="MPM72144.1"/>
    </source>
</evidence>
<dbReference type="Gene3D" id="3.30.2350.10">
    <property type="entry name" value="Pseudouridine synthase"/>
    <property type="match status" value="1"/>
</dbReference>
<evidence type="ECO:0000256" key="2">
    <source>
        <dbReference type="ARBA" id="ARBA00023235"/>
    </source>
</evidence>
<comment type="caution">
    <text evidence="4">The sequence shown here is derived from an EMBL/GenBank/DDBJ whole genome shotgun (WGS) entry which is preliminary data.</text>
</comment>
<dbReference type="AlphaFoldDB" id="A0A645C9A9"/>
<comment type="similarity">
    <text evidence="1">Belongs to the pseudouridine synthase RluA family.</text>
</comment>
<proteinExistence type="inferred from homology"/>
<dbReference type="EMBL" id="VSSQ01024556">
    <property type="protein sequence ID" value="MPM72144.1"/>
    <property type="molecule type" value="Genomic_DNA"/>
</dbReference>
<keyword evidence="2 4" id="KW-0413">Isomerase</keyword>
<reference evidence="4" key="1">
    <citation type="submission" date="2019-08" db="EMBL/GenBank/DDBJ databases">
        <authorList>
            <person name="Kucharzyk K."/>
            <person name="Murdoch R.W."/>
            <person name="Higgins S."/>
            <person name="Loffler F."/>
        </authorList>
    </citation>
    <scope>NUCLEOTIDE SEQUENCE</scope>
</reference>
<dbReference type="GO" id="GO:0003723">
    <property type="term" value="F:RNA binding"/>
    <property type="evidence" value="ECO:0007669"/>
    <property type="project" value="InterPro"/>
</dbReference>
<dbReference type="InterPro" id="IPR006224">
    <property type="entry name" value="PsdUridine_synth_RluA-like_CS"/>
</dbReference>
<dbReference type="Pfam" id="PF00849">
    <property type="entry name" value="PseudoU_synth_2"/>
    <property type="match status" value="1"/>
</dbReference>
<protein>
    <submittedName>
        <fullName evidence="4">Ribosomal large subunit pseudouridine synthase D</fullName>
        <ecNumber evidence="4">5.4.99.23</ecNumber>
    </submittedName>
</protein>
<accession>A0A645C9A9</accession>
<name>A0A645C9A9_9ZZZZ</name>
<dbReference type="InterPro" id="IPR050188">
    <property type="entry name" value="RluA_PseudoU_synthase"/>
</dbReference>
<sequence>MEKIKILFEDEFLMIDEKPTGLTTTKEKKNEMMTLEDELRLIRPNGLPRNGIVHRLDKGTSGLVLVAKQDFCLTNLKNQFKNREVVKKYICLVGGNASFDGEIKMPIGRSKFSFGKFGINIEGKDAWTLFRLIKKYKKDGKCFSLLEVTLKTGRTHQIRVHMSYLGWPLVGDRLYGGDDFFLKRPFLHAAFIQFKHPKSEDIINFESKLTDDLLVVLNKYEEA</sequence>
<dbReference type="GO" id="GO:0160140">
    <property type="term" value="F:23S rRNA pseudouridine(1911/1915/1917) synthase activity"/>
    <property type="evidence" value="ECO:0007669"/>
    <property type="project" value="UniProtKB-EC"/>
</dbReference>
<dbReference type="PROSITE" id="PS01129">
    <property type="entry name" value="PSI_RLU"/>
    <property type="match status" value="1"/>
</dbReference>
<dbReference type="NCBIfam" id="TIGR00005">
    <property type="entry name" value="rluA_subfam"/>
    <property type="match status" value="1"/>
</dbReference>
<dbReference type="PANTHER" id="PTHR21600">
    <property type="entry name" value="MITOCHONDRIAL RNA PSEUDOURIDINE SYNTHASE"/>
    <property type="match status" value="1"/>
</dbReference>
<dbReference type="EC" id="5.4.99.23" evidence="4"/>
<gene>
    <name evidence="4" type="primary">rluD_43</name>
    <name evidence="4" type="ORF">SDC9_119117</name>
</gene>
<organism evidence="4">
    <name type="scientific">bioreactor metagenome</name>
    <dbReference type="NCBI Taxonomy" id="1076179"/>
    <lineage>
        <taxon>unclassified sequences</taxon>
        <taxon>metagenomes</taxon>
        <taxon>ecological metagenomes</taxon>
    </lineage>
</organism>
<dbReference type="InterPro" id="IPR006145">
    <property type="entry name" value="PsdUridine_synth_RsuA/RluA"/>
</dbReference>
<dbReference type="GO" id="GO:0000455">
    <property type="term" value="P:enzyme-directed rRNA pseudouridine synthesis"/>
    <property type="evidence" value="ECO:0007669"/>
    <property type="project" value="TreeGrafter"/>
</dbReference>
<dbReference type="InterPro" id="IPR006225">
    <property type="entry name" value="PsdUridine_synth_RluC/D"/>
</dbReference>
<dbReference type="SUPFAM" id="SSF55120">
    <property type="entry name" value="Pseudouridine synthase"/>
    <property type="match status" value="1"/>
</dbReference>
<evidence type="ECO:0000256" key="1">
    <source>
        <dbReference type="ARBA" id="ARBA00010876"/>
    </source>
</evidence>
<dbReference type="PANTHER" id="PTHR21600:SF44">
    <property type="entry name" value="RIBOSOMAL LARGE SUBUNIT PSEUDOURIDINE SYNTHASE D"/>
    <property type="match status" value="1"/>
</dbReference>
<dbReference type="InterPro" id="IPR020103">
    <property type="entry name" value="PsdUridine_synth_cat_dom_sf"/>
</dbReference>
<evidence type="ECO:0000259" key="3">
    <source>
        <dbReference type="Pfam" id="PF00849"/>
    </source>
</evidence>